<dbReference type="GO" id="GO:0005856">
    <property type="term" value="C:cytoskeleton"/>
    <property type="evidence" value="ECO:0007669"/>
    <property type="project" value="UniProtKB-SubCell"/>
</dbReference>
<sequence length="1464" mass="165144">MPYERPDSLSVRFSSSHKLASLGKNHSERKEEIPLPPALHRFLAAPTTRSPSSPQLKTILRLADEDLENVTVHGNSFVFRCNQSSVPKSFSKYTFDQIFASDATIQQICSVCLPDLLQTCFSGSDACFIYFGAISKAKNELLYSQYDRQPDSTKVPSGKTSADLAGPSSTVQYPGIFPSALLLTFRLISELRELRPDFHHSVRISALYYSQRRNLLIDLLASSFILPGLNTSSQEVVIRDDSVLGIKIENHSEMRVDSVEQAMHMINDIIQARLTEDENEQRCGHLFFYINLYRYKTNTSQLIGGRSRLCLVDLGLGERTSKGDVQAMTMPVITNLLVALFQGQRYLPSRQSPLCMLLKESLGSVQVKASLLFASLSDRISETENILQMMSKIQRAAKPRKTHRGGSDSSSSDSTRRRLAANSEGNSSSEQSCAETVIFLGPSVRLEANAEQQQQPKQRANGNGIDLVKRKMILDWMKNAQERDYTQPAKVSVCVQCNEDDIDMESLQQYGCRRQLDDILEDDEEASGCHSPRSLSTTEQFLQSFQNISTLQQPLSILSLDKISASTSGKSTSENEVEDDDLERAMAASISSIRSHEILSRLNDDLSEIKSENISGSDSSLLGIYRGAFKSEAYTEEKFHQCAIETNEKKKKKVVPSGETLIIPLLSWDFIQLGLAKDAVALSNRPEALLLKSKLPRRTAENSTRKVSLEKQPVLLECIPIQYLATKNARRDSLDSKKEIKKGKRIIERRNSGDANQRSINSVPSPYSMVTDAKQDAGAYSSGHGSDENGSIYSRPPMTLLSPRSNRPRNRESFSASSGYESATGVDVAKNYGSLSKKRLFELSQIHSSNKRALLMDKRVNLMIRRQNRLRDDLHDAKRLLGVADEHFLTASTSSLQGATLLEALTQDSLYLFDEIKEEMTFPRFISGISGFIWLQRISISTFRRVLTMSSKSDASGEGADSASDVEMKRTVSSDDEVKNSSAKDKSNSDSEDNKQTKARRSSRATHQNKKVIESGTSEEDSDSDIEAATSSRKRKTDKKHRGRSKKARAQTDSDEDSSDDSDRKSLVDEYDDDMFLDEEDRRRLEEMTEKDREAEIFKRVEQREILRARHAIQKKIKAQKEDSASLSRKEKKERKKKEKERKREKEARKKTVESDVGERNGADGSAALLYSGSMGDDKDNSDEYDKFQRPSEIQKKQKQKNAMADLVNRRKEKQEAAQKKKTQSRKSELDIDEVFGNDGSDDDYEKSSSSSSRSSSRSTSRSTSKSRTQSPSPEKKREVNCLADLARIRLSRFKISKIVHAPFFNKTAAQILDVVETAKVYQLENTRTNKGLKLKHGEEERVYRLEFVSNSEFTSQEFNKWYEAMKSNNLAILTIDQVEKKEADIQKAVSYNYTDKDIELMVQEKMRFQKAPLNYALEKGNLIKLKNSFAGLKERFNTTWLKTKGNTNWGSIDWRVFKAFIPG</sequence>
<dbReference type="PROSITE" id="PS50067">
    <property type="entry name" value="KINESIN_MOTOR_2"/>
    <property type="match status" value="1"/>
</dbReference>
<feature type="domain" description="Kinesin motor" evidence="7">
    <location>
        <begin position="55"/>
        <end position="399"/>
    </location>
</feature>
<dbReference type="InterPro" id="IPR001752">
    <property type="entry name" value="Kinesin_motor_dom"/>
</dbReference>
<evidence type="ECO:0000313" key="9">
    <source>
        <dbReference type="EMBL" id="VDK82252.1"/>
    </source>
</evidence>
<dbReference type="GO" id="GO:0003777">
    <property type="term" value="F:microtubule motor activity"/>
    <property type="evidence" value="ECO:0007669"/>
    <property type="project" value="InterPro"/>
</dbReference>
<feature type="compositionally biased region" description="Basic and acidic residues" evidence="6">
    <location>
        <begin position="1142"/>
        <end position="1162"/>
    </location>
</feature>
<protein>
    <recommendedName>
        <fullName evidence="11">Kinesin motor domain-containing protein</fullName>
    </recommendedName>
</protein>
<keyword evidence="4" id="KW-0206">Cytoskeleton</keyword>
<name>A0A3P6T2X3_LITSI</name>
<dbReference type="Pfam" id="PF00225">
    <property type="entry name" value="Kinesin"/>
    <property type="match status" value="1"/>
</dbReference>
<feature type="compositionally biased region" description="Basic and acidic residues" evidence="6">
    <location>
        <begin position="1208"/>
        <end position="1219"/>
    </location>
</feature>
<reference evidence="9 10" key="1">
    <citation type="submission" date="2018-08" db="EMBL/GenBank/DDBJ databases">
        <authorList>
            <person name="Laetsch R D."/>
            <person name="Stevens L."/>
            <person name="Kumar S."/>
            <person name="Blaxter L. M."/>
        </authorList>
    </citation>
    <scope>NUCLEOTIDE SEQUENCE [LARGE SCALE GENOMIC DNA]</scope>
</reference>
<dbReference type="PANTHER" id="PTHR21608:SF7">
    <property type="entry name" value="KINESIN-LIKE PROTEIN CG14535"/>
    <property type="match status" value="1"/>
</dbReference>
<keyword evidence="2" id="KW-0547">Nucleotide-binding</keyword>
<proteinExistence type="inferred from homology"/>
<evidence type="ECO:0008006" key="11">
    <source>
        <dbReference type="Google" id="ProtNLM"/>
    </source>
</evidence>
<comment type="subcellular location">
    <subcellularLocation>
        <location evidence="1">Cytoplasm</location>
        <location evidence="1">Cytoskeleton</location>
    </subcellularLocation>
</comment>
<dbReference type="Gene3D" id="3.40.850.10">
    <property type="entry name" value="Kinesin motor domain"/>
    <property type="match status" value="1"/>
</dbReference>
<evidence type="ECO:0000256" key="4">
    <source>
        <dbReference type="ARBA" id="ARBA00023212"/>
    </source>
</evidence>
<feature type="compositionally biased region" description="Basic and acidic residues" evidence="6">
    <location>
        <begin position="1080"/>
        <end position="1108"/>
    </location>
</feature>
<dbReference type="Pfam" id="PF03126">
    <property type="entry name" value="Plus-3"/>
    <property type="match status" value="1"/>
</dbReference>
<dbReference type="InterPro" id="IPR027640">
    <property type="entry name" value="Kinesin-like_fam"/>
</dbReference>
<dbReference type="SMART" id="SM00129">
    <property type="entry name" value="KISc"/>
    <property type="match status" value="1"/>
</dbReference>
<dbReference type="SMART" id="SM00719">
    <property type="entry name" value="Plus3"/>
    <property type="match status" value="1"/>
</dbReference>
<dbReference type="InterPro" id="IPR027417">
    <property type="entry name" value="P-loop_NTPase"/>
</dbReference>
<feature type="compositionally biased region" description="Basic and acidic residues" evidence="6">
    <location>
        <begin position="1119"/>
        <end position="1131"/>
    </location>
</feature>
<feature type="compositionally biased region" description="Basic and acidic residues" evidence="6">
    <location>
        <begin position="1176"/>
        <end position="1196"/>
    </location>
</feature>
<dbReference type="GO" id="GO:0007018">
    <property type="term" value="P:microtubule-based movement"/>
    <property type="evidence" value="ECO:0007669"/>
    <property type="project" value="InterPro"/>
</dbReference>
<evidence type="ECO:0000256" key="5">
    <source>
        <dbReference type="PROSITE-ProRule" id="PRU00283"/>
    </source>
</evidence>
<feature type="domain" description="Plus3" evidence="8">
    <location>
        <begin position="1280"/>
        <end position="1391"/>
    </location>
</feature>
<accession>A0A3P6T2X3</accession>
<dbReference type="InterPro" id="IPR036961">
    <property type="entry name" value="Kinesin_motor_dom_sf"/>
</dbReference>
<evidence type="ECO:0000256" key="6">
    <source>
        <dbReference type="SAM" id="MobiDB-lite"/>
    </source>
</evidence>
<keyword evidence="3" id="KW-0067">ATP-binding</keyword>
<evidence type="ECO:0000313" key="10">
    <source>
        <dbReference type="Proteomes" id="UP000277928"/>
    </source>
</evidence>
<dbReference type="PROSITE" id="PS51360">
    <property type="entry name" value="PLUS3"/>
    <property type="match status" value="1"/>
</dbReference>
<feature type="compositionally biased region" description="Acidic residues" evidence="6">
    <location>
        <begin position="1069"/>
        <end position="1079"/>
    </location>
</feature>
<evidence type="ECO:0000256" key="2">
    <source>
        <dbReference type="ARBA" id="ARBA00022741"/>
    </source>
</evidence>
<evidence type="ECO:0000259" key="8">
    <source>
        <dbReference type="PROSITE" id="PS51360"/>
    </source>
</evidence>
<feature type="compositionally biased region" description="Acidic residues" evidence="6">
    <location>
        <begin position="1017"/>
        <end position="1026"/>
    </location>
</feature>
<feature type="compositionally biased region" description="Basic residues" evidence="6">
    <location>
        <begin position="1032"/>
        <end position="1049"/>
    </location>
</feature>
<feature type="compositionally biased region" description="Basic residues" evidence="6">
    <location>
        <begin position="1109"/>
        <end position="1118"/>
    </location>
</feature>
<feature type="compositionally biased region" description="Low complexity" evidence="6">
    <location>
        <begin position="950"/>
        <end position="965"/>
    </location>
</feature>
<feature type="compositionally biased region" description="Basic residues" evidence="6">
    <location>
        <begin position="1132"/>
        <end position="1141"/>
    </location>
</feature>
<keyword evidence="4" id="KW-0963">Cytoplasm</keyword>
<dbReference type="GO" id="GO:0008017">
    <property type="term" value="F:microtubule binding"/>
    <property type="evidence" value="ECO:0007669"/>
    <property type="project" value="InterPro"/>
</dbReference>
<dbReference type="GO" id="GO:0003677">
    <property type="term" value="F:DNA binding"/>
    <property type="evidence" value="ECO:0007669"/>
    <property type="project" value="InterPro"/>
</dbReference>
<feature type="region of interest" description="Disordered" evidence="6">
    <location>
        <begin position="950"/>
        <end position="1279"/>
    </location>
</feature>
<feature type="region of interest" description="Disordered" evidence="6">
    <location>
        <begin position="394"/>
        <end position="432"/>
    </location>
</feature>
<keyword evidence="10" id="KW-1185">Reference proteome</keyword>
<dbReference type="SUPFAM" id="SSF159042">
    <property type="entry name" value="Plus3-like"/>
    <property type="match status" value="1"/>
</dbReference>
<dbReference type="InterPro" id="IPR004343">
    <property type="entry name" value="Plus-3_dom"/>
</dbReference>
<feature type="compositionally biased region" description="Polar residues" evidence="6">
    <location>
        <begin position="423"/>
        <end position="432"/>
    </location>
</feature>
<evidence type="ECO:0000259" key="7">
    <source>
        <dbReference type="PROSITE" id="PS50067"/>
    </source>
</evidence>
<dbReference type="STRING" id="42156.A0A3P6T2X3"/>
<dbReference type="Proteomes" id="UP000277928">
    <property type="component" value="Unassembled WGS sequence"/>
</dbReference>
<feature type="compositionally biased region" description="Basic and acidic residues" evidence="6">
    <location>
        <begin position="966"/>
        <end position="996"/>
    </location>
</feature>
<feature type="compositionally biased region" description="Low complexity" evidence="6">
    <location>
        <begin position="1248"/>
        <end position="1273"/>
    </location>
</feature>
<dbReference type="InterPro" id="IPR036128">
    <property type="entry name" value="Plus3-like_sf"/>
</dbReference>
<evidence type="ECO:0000256" key="3">
    <source>
        <dbReference type="ARBA" id="ARBA00022840"/>
    </source>
</evidence>
<dbReference type="OrthoDB" id="8862460at2759"/>
<comment type="caution">
    <text evidence="5">Lacks conserved residue(s) required for the propagation of feature annotation.</text>
</comment>
<comment type="similarity">
    <text evidence="5">Belongs to the TRAFAC class myosin-kinesin ATPase superfamily. Kinesin family.</text>
</comment>
<feature type="compositionally biased region" description="Basic residues" evidence="6">
    <location>
        <begin position="395"/>
        <end position="404"/>
    </location>
</feature>
<dbReference type="PANTHER" id="PTHR21608">
    <property type="entry name" value="KINESIN-LIKE PROTEIN CG14535"/>
    <property type="match status" value="1"/>
</dbReference>
<dbReference type="SUPFAM" id="SSF52540">
    <property type="entry name" value="P-loop containing nucleoside triphosphate hydrolases"/>
    <property type="match status" value="1"/>
</dbReference>
<feature type="compositionally biased region" description="Acidic residues" evidence="6">
    <location>
        <begin position="1231"/>
        <end position="1245"/>
    </location>
</feature>
<organism evidence="9 10">
    <name type="scientific">Litomosoides sigmodontis</name>
    <name type="common">Filarial nematode worm</name>
    <dbReference type="NCBI Taxonomy" id="42156"/>
    <lineage>
        <taxon>Eukaryota</taxon>
        <taxon>Metazoa</taxon>
        <taxon>Ecdysozoa</taxon>
        <taxon>Nematoda</taxon>
        <taxon>Chromadorea</taxon>
        <taxon>Rhabditida</taxon>
        <taxon>Spirurina</taxon>
        <taxon>Spiruromorpha</taxon>
        <taxon>Filarioidea</taxon>
        <taxon>Onchocercidae</taxon>
        <taxon>Litomosoides</taxon>
    </lineage>
</organism>
<feature type="compositionally biased region" description="Polar residues" evidence="6">
    <location>
        <begin position="753"/>
        <end position="765"/>
    </location>
</feature>
<dbReference type="EMBL" id="UYRX01000439">
    <property type="protein sequence ID" value="VDK82252.1"/>
    <property type="molecule type" value="Genomic_DNA"/>
</dbReference>
<feature type="region of interest" description="Disordered" evidence="6">
    <location>
        <begin position="732"/>
        <end position="819"/>
    </location>
</feature>
<evidence type="ECO:0000256" key="1">
    <source>
        <dbReference type="ARBA" id="ARBA00004245"/>
    </source>
</evidence>
<gene>
    <name evidence="9" type="ORF">NLS_LOCUS5665</name>
</gene>
<feature type="compositionally biased region" description="Basic residues" evidence="6">
    <location>
        <begin position="997"/>
        <end position="1010"/>
    </location>
</feature>
<dbReference type="Gene3D" id="3.90.70.200">
    <property type="entry name" value="Plus-3 domain"/>
    <property type="match status" value="1"/>
</dbReference>
<dbReference type="GO" id="GO:0005524">
    <property type="term" value="F:ATP binding"/>
    <property type="evidence" value="ECO:0007669"/>
    <property type="project" value="UniProtKB-KW"/>
</dbReference>